<dbReference type="AlphaFoldDB" id="A0AAQ3X8P1"/>
<keyword evidence="3" id="KW-1185">Reference proteome</keyword>
<reference evidence="2 3" key="1">
    <citation type="submission" date="2024-02" db="EMBL/GenBank/DDBJ databases">
        <title>High-quality chromosome-scale genome assembly of Pensacola bahiagrass (Paspalum notatum Flugge var. saurae).</title>
        <authorList>
            <person name="Vega J.M."/>
            <person name="Podio M."/>
            <person name="Orjuela J."/>
            <person name="Siena L.A."/>
            <person name="Pessino S.C."/>
            <person name="Combes M.C."/>
            <person name="Mariac C."/>
            <person name="Albertini E."/>
            <person name="Pupilli F."/>
            <person name="Ortiz J.P.A."/>
            <person name="Leblanc O."/>
        </authorList>
    </citation>
    <scope>NUCLEOTIDE SEQUENCE [LARGE SCALE GENOMIC DNA]</scope>
    <source>
        <strain evidence="2">R1</strain>
        <tissue evidence="2">Leaf</tissue>
    </source>
</reference>
<evidence type="ECO:0000313" key="2">
    <source>
        <dbReference type="EMBL" id="WVZ89275.1"/>
    </source>
</evidence>
<organism evidence="2 3">
    <name type="scientific">Paspalum notatum var. saurae</name>
    <dbReference type="NCBI Taxonomy" id="547442"/>
    <lineage>
        <taxon>Eukaryota</taxon>
        <taxon>Viridiplantae</taxon>
        <taxon>Streptophyta</taxon>
        <taxon>Embryophyta</taxon>
        <taxon>Tracheophyta</taxon>
        <taxon>Spermatophyta</taxon>
        <taxon>Magnoliopsida</taxon>
        <taxon>Liliopsida</taxon>
        <taxon>Poales</taxon>
        <taxon>Poaceae</taxon>
        <taxon>PACMAD clade</taxon>
        <taxon>Panicoideae</taxon>
        <taxon>Andropogonodae</taxon>
        <taxon>Paspaleae</taxon>
        <taxon>Paspalinae</taxon>
        <taxon>Paspalum</taxon>
    </lineage>
</organism>
<evidence type="ECO:0000313" key="3">
    <source>
        <dbReference type="Proteomes" id="UP001341281"/>
    </source>
</evidence>
<protein>
    <submittedName>
        <fullName evidence="2">Uncharacterized protein</fullName>
    </submittedName>
</protein>
<feature type="region of interest" description="Disordered" evidence="1">
    <location>
        <begin position="96"/>
        <end position="120"/>
    </location>
</feature>
<dbReference type="EMBL" id="CP144752">
    <property type="protein sequence ID" value="WVZ89275.1"/>
    <property type="molecule type" value="Genomic_DNA"/>
</dbReference>
<dbReference type="Proteomes" id="UP001341281">
    <property type="component" value="Chromosome 08"/>
</dbReference>
<name>A0AAQ3X8P1_PASNO</name>
<sequence length="120" mass="13374">MAQRTFDESQPTPDPLSVLALLEDEQKFKLGGVDSRNLTISTVNYQPNGAMQGRPTPGLAAQPSKWATCHLINPHHEETQVHSNPTARPSIQCIQRPKMHQVTDPQRQQSEGRAKRPMQG</sequence>
<accession>A0AAQ3X8P1</accession>
<proteinExistence type="predicted"/>
<evidence type="ECO:0000256" key="1">
    <source>
        <dbReference type="SAM" id="MobiDB-lite"/>
    </source>
</evidence>
<gene>
    <name evidence="2" type="ORF">U9M48_035701</name>
</gene>